<dbReference type="AlphaFoldDB" id="A0A0M4CZ75"/>
<sequence length="70" mass="8172">MSPTSTFCQRALHVFHLDPLMAWWSRRDAAAKRSCPLHFSRRTRQRVAWSRFVCGIGAQTDILTGKNRQR</sequence>
<evidence type="ECO:0000313" key="1">
    <source>
        <dbReference type="EMBL" id="ALC17954.1"/>
    </source>
</evidence>
<name>A0A0M4CZ75_9BACT</name>
<dbReference type="EMBL" id="CP010802">
    <property type="protein sequence ID" value="ALC17954.1"/>
    <property type="molecule type" value="Genomic_DNA"/>
</dbReference>
<dbReference type="RefSeq" id="WP_053551922.1">
    <property type="nucleotide sequence ID" value="NZ_CP010802.1"/>
</dbReference>
<dbReference type="PATRIC" id="fig|1603606.3.peg.3479"/>
<protein>
    <submittedName>
        <fullName evidence="1">Uncharacterized protein</fullName>
    </submittedName>
</protein>
<dbReference type="Proteomes" id="UP000057158">
    <property type="component" value="Chromosome"/>
</dbReference>
<accession>A0A0M4CZ75</accession>
<proteinExistence type="predicted"/>
<organism evidence="1 2">
    <name type="scientific">Desulfuromonas soudanensis</name>
    <dbReference type="NCBI Taxonomy" id="1603606"/>
    <lineage>
        <taxon>Bacteria</taxon>
        <taxon>Pseudomonadati</taxon>
        <taxon>Thermodesulfobacteriota</taxon>
        <taxon>Desulfuromonadia</taxon>
        <taxon>Desulfuromonadales</taxon>
        <taxon>Desulfuromonadaceae</taxon>
        <taxon>Desulfuromonas</taxon>
    </lineage>
</organism>
<dbReference type="KEGG" id="des:DSOUD_3234"/>
<reference evidence="1 2" key="1">
    <citation type="submission" date="2015-07" db="EMBL/GenBank/DDBJ databases">
        <title>Isolation and Genomic Characterization of a Novel Halophilic Metal-Reducing Deltaproteobacterium from the Deep Subsurface.</title>
        <authorList>
            <person name="Badalamenti J.P."/>
            <person name="Summers Z.M."/>
            <person name="Gralnick J.A."/>
            <person name="Bond D.R."/>
        </authorList>
    </citation>
    <scope>NUCLEOTIDE SEQUENCE [LARGE SCALE GENOMIC DNA]</scope>
    <source>
        <strain evidence="1 2">WTL</strain>
    </source>
</reference>
<keyword evidence="2" id="KW-1185">Reference proteome</keyword>
<evidence type="ECO:0000313" key="2">
    <source>
        <dbReference type="Proteomes" id="UP000057158"/>
    </source>
</evidence>
<gene>
    <name evidence="1" type="ORF">DSOUD_3234</name>
</gene>